<name>A0A8S5T9G3_9CAUD</name>
<proteinExistence type="predicted"/>
<protein>
    <submittedName>
        <fullName evidence="2">Uncharacterized protein</fullName>
    </submittedName>
</protein>
<evidence type="ECO:0000256" key="1">
    <source>
        <dbReference type="SAM" id="MobiDB-lite"/>
    </source>
</evidence>
<dbReference type="EMBL" id="BK032778">
    <property type="protein sequence ID" value="DAF59913.1"/>
    <property type="molecule type" value="Genomic_DNA"/>
</dbReference>
<sequence length="31" mass="3564">MYQHLHPKKASQDASVTETQSLDNDYKSIID</sequence>
<reference evidence="2" key="1">
    <citation type="journal article" date="2021" name="Proc. Natl. Acad. Sci. U.S.A.">
        <title>A Catalog of Tens of Thousands of Viruses from Human Metagenomes Reveals Hidden Associations with Chronic Diseases.</title>
        <authorList>
            <person name="Tisza M.J."/>
            <person name="Buck C.B."/>
        </authorList>
    </citation>
    <scope>NUCLEOTIDE SEQUENCE</scope>
    <source>
        <strain evidence="2">CtwDi18</strain>
    </source>
</reference>
<feature type="region of interest" description="Disordered" evidence="1">
    <location>
        <begin position="1"/>
        <end position="31"/>
    </location>
</feature>
<evidence type="ECO:0000313" key="2">
    <source>
        <dbReference type="EMBL" id="DAF59913.1"/>
    </source>
</evidence>
<accession>A0A8S5T9G3</accession>
<feature type="compositionally biased region" description="Polar residues" evidence="1">
    <location>
        <begin position="12"/>
        <end position="23"/>
    </location>
</feature>
<organism evidence="2">
    <name type="scientific">Siphoviridae sp. ctwDi18</name>
    <dbReference type="NCBI Taxonomy" id="2827970"/>
    <lineage>
        <taxon>Viruses</taxon>
        <taxon>Duplodnaviria</taxon>
        <taxon>Heunggongvirae</taxon>
        <taxon>Uroviricota</taxon>
        <taxon>Caudoviricetes</taxon>
    </lineage>
</organism>